<reference evidence="4" key="1">
    <citation type="journal article" date="2019" name="Int. J. Syst. Evol. Microbiol.">
        <title>The Global Catalogue of Microorganisms (GCM) 10K type strain sequencing project: providing services to taxonomists for standard genome sequencing and annotation.</title>
        <authorList>
            <consortium name="The Broad Institute Genomics Platform"/>
            <consortium name="The Broad Institute Genome Sequencing Center for Infectious Disease"/>
            <person name="Wu L."/>
            <person name="Ma J."/>
        </authorList>
    </citation>
    <scope>NUCLEOTIDE SEQUENCE [LARGE SCALE GENOMIC DNA]</scope>
    <source>
        <strain evidence="4">CGMCC 4.7289</strain>
    </source>
</reference>
<evidence type="ECO:0000313" key="4">
    <source>
        <dbReference type="Proteomes" id="UP001595816"/>
    </source>
</evidence>
<evidence type="ECO:0008006" key="5">
    <source>
        <dbReference type="Google" id="ProtNLM"/>
    </source>
</evidence>
<sequence length="336" mass="35389">MRRWMPMAMAALMVTTSVLTAGCGSTKDPEFTSGQPGLVGSGAGVADVQPSSSAGALSTPAASASAVPPTTGAVVSGATTAPIPAGQPQLVRLGVPVAKWQAEFDRIVAAKYRLVHFDGYEVGSQTFVNALFRPSDGVAWQSRSNLTAAAYQTAFDQFKTQGYRLADVSSYLVAGQLRYAAMWRKASGPVWVAYHGYSQSAHQTKIDALTKEGYHPVAVSVVAPNNTPQWTALYVKENIGSWLAKSWLTLAEYQTQWDAAMAKGMRVSYLSATQYAGSVRISVIFEAGTGAYEARFGLTAADAATKTGSNQSAGRLTRAVAGYAAGSSARFALAWS</sequence>
<comment type="caution">
    <text evidence="3">The sequence shown here is derived from an EMBL/GenBank/DDBJ whole genome shotgun (WGS) entry which is preliminary data.</text>
</comment>
<dbReference type="EMBL" id="JBHSAY010000010">
    <property type="protein sequence ID" value="MFC4133229.1"/>
    <property type="molecule type" value="Genomic_DNA"/>
</dbReference>
<feature type="chain" id="PRO_5046791650" description="Lipoprotein" evidence="2">
    <location>
        <begin position="22"/>
        <end position="336"/>
    </location>
</feature>
<feature type="signal peptide" evidence="2">
    <location>
        <begin position="1"/>
        <end position="21"/>
    </location>
</feature>
<evidence type="ECO:0000313" key="3">
    <source>
        <dbReference type="EMBL" id="MFC4133229.1"/>
    </source>
</evidence>
<evidence type="ECO:0000256" key="2">
    <source>
        <dbReference type="SAM" id="SignalP"/>
    </source>
</evidence>
<feature type="region of interest" description="Disordered" evidence="1">
    <location>
        <begin position="26"/>
        <end position="63"/>
    </location>
</feature>
<name>A0ABV8LTR9_9ACTN</name>
<dbReference type="PROSITE" id="PS51257">
    <property type="entry name" value="PROKAR_LIPOPROTEIN"/>
    <property type="match status" value="1"/>
</dbReference>
<dbReference type="InterPro" id="IPR049511">
    <property type="entry name" value="PGH-like_rpt"/>
</dbReference>
<keyword evidence="2" id="KW-0732">Signal</keyword>
<proteinExistence type="predicted"/>
<dbReference type="Pfam" id="PF17660">
    <property type="entry name" value="BTRD1"/>
    <property type="match status" value="5"/>
</dbReference>
<gene>
    <name evidence="3" type="ORF">ACFOZ4_21690</name>
</gene>
<organism evidence="3 4">
    <name type="scientific">Hamadaea flava</name>
    <dbReference type="NCBI Taxonomy" id="1742688"/>
    <lineage>
        <taxon>Bacteria</taxon>
        <taxon>Bacillati</taxon>
        <taxon>Actinomycetota</taxon>
        <taxon>Actinomycetes</taxon>
        <taxon>Micromonosporales</taxon>
        <taxon>Micromonosporaceae</taxon>
        <taxon>Hamadaea</taxon>
    </lineage>
</organism>
<protein>
    <recommendedName>
        <fullName evidence="5">Lipoprotein</fullName>
    </recommendedName>
</protein>
<dbReference type="Proteomes" id="UP001595816">
    <property type="component" value="Unassembled WGS sequence"/>
</dbReference>
<accession>A0ABV8LTR9</accession>
<dbReference type="RefSeq" id="WP_253760965.1">
    <property type="nucleotide sequence ID" value="NZ_JAMZDZ010000001.1"/>
</dbReference>
<evidence type="ECO:0000256" key="1">
    <source>
        <dbReference type="SAM" id="MobiDB-lite"/>
    </source>
</evidence>
<keyword evidence="4" id="KW-1185">Reference proteome</keyword>
<feature type="compositionally biased region" description="Low complexity" evidence="1">
    <location>
        <begin position="50"/>
        <end position="63"/>
    </location>
</feature>